<comment type="caution">
    <text evidence="4">The sequence shown here is derived from an EMBL/GenBank/DDBJ whole genome shotgun (WGS) entry which is preliminary data.</text>
</comment>
<feature type="domain" description="ATP-grasp" evidence="3">
    <location>
        <begin position="17"/>
        <end position="209"/>
    </location>
</feature>
<dbReference type="EMBL" id="LPWD01000011">
    <property type="protein sequence ID" value="ODS04115.1"/>
    <property type="molecule type" value="Genomic_DNA"/>
</dbReference>
<evidence type="ECO:0000259" key="3">
    <source>
        <dbReference type="PROSITE" id="PS50975"/>
    </source>
</evidence>
<evidence type="ECO:0000313" key="4">
    <source>
        <dbReference type="EMBL" id="ODS04115.1"/>
    </source>
</evidence>
<proteinExistence type="predicted"/>
<keyword evidence="1" id="KW-0547">Nucleotide-binding</keyword>
<name>A0A1E3WE64_9HYPH</name>
<dbReference type="AlphaFoldDB" id="A0A1E3WE64"/>
<dbReference type="Pfam" id="PF02655">
    <property type="entry name" value="ATP-grasp_3"/>
    <property type="match status" value="1"/>
</dbReference>
<sequence length="330" mass="36300">MYGAGFEDRTHLLSRIAERWPLLGNDAGTVATIKAPERFFALLDDLAIPHPVTVTARPRTTTGWVAKRRGGAGGSHVVPAARLQTRAANVYYQRLIEGRAVSALFIANGRNARVLGFSEQWTAPAPGKPWRYGGAVRPASLSDGAAEEMSRIVISAARASRLKGLASADFMLDQNHPYLIEINPRPGATLDIFAGAARPLLRLHVEAVRDGKLPWKTPVFEGAAAMGYVHAPKALIVPRNMIWPAWAADLPAPGERIDKQRPICTVLARAGTRRRAKRLIEERKASVLAIIQKSKGEQGEQEEQRRTRKPRHEETEYQHAGRAIGARPHR</sequence>
<keyword evidence="5" id="KW-1185">Reference proteome</keyword>
<dbReference type="InterPro" id="IPR011761">
    <property type="entry name" value="ATP-grasp"/>
</dbReference>
<feature type="region of interest" description="Disordered" evidence="2">
    <location>
        <begin position="291"/>
        <end position="330"/>
    </location>
</feature>
<evidence type="ECO:0000256" key="1">
    <source>
        <dbReference type="PROSITE-ProRule" id="PRU00409"/>
    </source>
</evidence>
<dbReference type="GO" id="GO:0005524">
    <property type="term" value="F:ATP binding"/>
    <property type="evidence" value="ECO:0007669"/>
    <property type="project" value="UniProtKB-UniRule"/>
</dbReference>
<dbReference type="InterPro" id="IPR016677">
    <property type="entry name" value="UCP016817_carboligase"/>
</dbReference>
<gene>
    <name evidence="4" type="ORF">AUC71_05775</name>
</gene>
<evidence type="ECO:0000256" key="2">
    <source>
        <dbReference type="SAM" id="MobiDB-lite"/>
    </source>
</evidence>
<dbReference type="GO" id="GO:0046872">
    <property type="term" value="F:metal ion binding"/>
    <property type="evidence" value="ECO:0007669"/>
    <property type="project" value="InterPro"/>
</dbReference>
<dbReference type="PIRSF" id="PIRSF016817">
    <property type="entry name" value="UCP016817_carboligase"/>
    <property type="match status" value="1"/>
</dbReference>
<dbReference type="SUPFAM" id="SSF56059">
    <property type="entry name" value="Glutathione synthetase ATP-binding domain-like"/>
    <property type="match status" value="1"/>
</dbReference>
<evidence type="ECO:0000313" key="5">
    <source>
        <dbReference type="Proteomes" id="UP000095042"/>
    </source>
</evidence>
<dbReference type="PROSITE" id="PS50975">
    <property type="entry name" value="ATP_GRASP"/>
    <property type="match status" value="1"/>
</dbReference>
<dbReference type="Proteomes" id="UP000095042">
    <property type="component" value="Unassembled WGS sequence"/>
</dbReference>
<organism evidence="4 5">
    <name type="scientific">Methyloceanibacter marginalis</name>
    <dbReference type="NCBI Taxonomy" id="1774971"/>
    <lineage>
        <taxon>Bacteria</taxon>
        <taxon>Pseudomonadati</taxon>
        <taxon>Pseudomonadota</taxon>
        <taxon>Alphaproteobacteria</taxon>
        <taxon>Hyphomicrobiales</taxon>
        <taxon>Hyphomicrobiaceae</taxon>
        <taxon>Methyloceanibacter</taxon>
    </lineage>
</organism>
<dbReference type="Gene3D" id="3.30.470.20">
    <property type="entry name" value="ATP-grasp fold, B domain"/>
    <property type="match status" value="1"/>
</dbReference>
<feature type="compositionally biased region" description="Basic and acidic residues" evidence="2">
    <location>
        <begin position="294"/>
        <end position="319"/>
    </location>
</feature>
<reference evidence="4 5" key="1">
    <citation type="journal article" date="2016" name="Environ. Microbiol.">
        <title>New Methyloceanibacter diversity from North Sea sediments includes methanotroph containing solely the soluble methane monooxygenase.</title>
        <authorList>
            <person name="Vekeman B."/>
            <person name="Kerckhof F.M."/>
            <person name="Cremers G."/>
            <person name="de Vos P."/>
            <person name="Vandamme P."/>
            <person name="Boon N."/>
            <person name="Op den Camp H.J."/>
            <person name="Heylen K."/>
        </authorList>
    </citation>
    <scope>NUCLEOTIDE SEQUENCE [LARGE SCALE GENOMIC DNA]</scope>
    <source>
        <strain evidence="4 5">R-67177</strain>
    </source>
</reference>
<accession>A0A1E3WE64</accession>
<dbReference type="InterPro" id="IPR003806">
    <property type="entry name" value="ATP-grasp_PylC-type"/>
</dbReference>
<keyword evidence="1" id="KW-0067">ATP-binding</keyword>
<protein>
    <recommendedName>
        <fullName evidence="3">ATP-grasp domain-containing protein</fullName>
    </recommendedName>
</protein>